<accession>A0ABQ6Q0W4</accession>
<organism evidence="2 3">
    <name type="scientific">Algoriphagus taiwanensis</name>
    <dbReference type="NCBI Taxonomy" id="1445656"/>
    <lineage>
        <taxon>Bacteria</taxon>
        <taxon>Pseudomonadati</taxon>
        <taxon>Bacteroidota</taxon>
        <taxon>Cytophagia</taxon>
        <taxon>Cytophagales</taxon>
        <taxon>Cyclobacteriaceae</taxon>
        <taxon>Algoriphagus</taxon>
    </lineage>
</organism>
<protein>
    <recommendedName>
        <fullName evidence="4">DUF4919 domain-containing protein</fullName>
    </recommendedName>
</protein>
<evidence type="ECO:0008006" key="4">
    <source>
        <dbReference type="Google" id="ProtNLM"/>
    </source>
</evidence>
<dbReference type="EMBL" id="BTPE01000006">
    <property type="protein sequence ID" value="GMQ33844.1"/>
    <property type="molecule type" value="Genomic_DNA"/>
</dbReference>
<gene>
    <name evidence="2" type="ORF">Ataiwa_21160</name>
</gene>
<dbReference type="Proteomes" id="UP001307705">
    <property type="component" value="Unassembled WGS sequence"/>
</dbReference>
<sequence length="238" mass="27243">MKLKNLLFLLWFISIGLSSPLLAQNFSYEQEFEEYLSRSEDPQSEFFYENLLLRFNQGDTTLNSRDILHLLIGFTQKEEFKPYEYFRKERDIYSLVEDNQYEKALNAADSLLAKVPVSQQTILSKAAALYYLEMKDESGLEIWKFNKIMEAMAWSGDGTSPETAFFALGPADGQNFIQLFLGQSIGTMGSGSDKYGNFVDILEMVFIDETGQQKAAPVYFQIEHASKTLEEMLKGIDN</sequence>
<reference evidence="2 3" key="1">
    <citation type="submission" date="2023-08" db="EMBL/GenBank/DDBJ databases">
        <title>Draft genome sequence of Algoriphagus taiwanensis.</title>
        <authorList>
            <person name="Takatani N."/>
            <person name="Hosokawa M."/>
            <person name="Sawabe T."/>
        </authorList>
    </citation>
    <scope>NUCLEOTIDE SEQUENCE [LARGE SCALE GENOMIC DNA]</scope>
    <source>
        <strain evidence="2 3">JCM 19755</strain>
    </source>
</reference>
<evidence type="ECO:0000256" key="1">
    <source>
        <dbReference type="SAM" id="SignalP"/>
    </source>
</evidence>
<comment type="caution">
    <text evidence="2">The sequence shown here is derived from an EMBL/GenBank/DDBJ whole genome shotgun (WGS) entry which is preliminary data.</text>
</comment>
<keyword evidence="3" id="KW-1185">Reference proteome</keyword>
<keyword evidence="1" id="KW-0732">Signal</keyword>
<evidence type="ECO:0000313" key="3">
    <source>
        <dbReference type="Proteomes" id="UP001307705"/>
    </source>
</evidence>
<proteinExistence type="predicted"/>
<feature type="chain" id="PRO_5045670341" description="DUF4919 domain-containing protein" evidence="1">
    <location>
        <begin position="24"/>
        <end position="238"/>
    </location>
</feature>
<dbReference type="Pfam" id="PF16266">
    <property type="entry name" value="DUF4919"/>
    <property type="match status" value="1"/>
</dbReference>
<dbReference type="InterPro" id="IPR032578">
    <property type="entry name" value="DUF4919"/>
</dbReference>
<evidence type="ECO:0000313" key="2">
    <source>
        <dbReference type="EMBL" id="GMQ33844.1"/>
    </source>
</evidence>
<name>A0ABQ6Q0W4_9BACT</name>
<dbReference type="RefSeq" id="WP_338228676.1">
    <property type="nucleotide sequence ID" value="NZ_BTPE01000006.1"/>
</dbReference>
<dbReference type="Gene3D" id="1.25.40.1040">
    <property type="match status" value="1"/>
</dbReference>
<feature type="signal peptide" evidence="1">
    <location>
        <begin position="1"/>
        <end position="23"/>
    </location>
</feature>